<dbReference type="Gene3D" id="3.40.1190.20">
    <property type="match status" value="1"/>
</dbReference>
<dbReference type="Proteomes" id="UP000199611">
    <property type="component" value="Unassembled WGS sequence"/>
</dbReference>
<proteinExistence type="predicted"/>
<dbReference type="AlphaFoldDB" id="A0A1I4SCU9"/>
<dbReference type="GO" id="GO:0033785">
    <property type="term" value="F:heptose 7-phosphate kinase activity"/>
    <property type="evidence" value="ECO:0007669"/>
    <property type="project" value="TreeGrafter"/>
</dbReference>
<sequence length="329" mass="35352">MFVPDLNRLHGALSRFQDVRICVIGDLMLDVFLWGRVRRISPEAPVPVVEIEGDSRVPGGSANVAHNASALGARVFIAGRVGNDPDGEELMKMLKEAGIDTAAVVVSEECPTTVKTRVIAHSQHVVRFDREVKRPLSGRELKHILSFLGDLKSFDAIVVSDYAKGVVIPELMKEIKQRATLSEVPIIVDPKVLNAPLFEGVTVITPNFAEALLMAGNHSEEDVISVGKELLRRYRCQYVLITRGSEGMSLFSEDGQILYLPAVARKVYDVTGAGDTVVATLAVGMCAGLSMAEAAYIANVAAGYVVGEPGTAVISLETLRSVLSGGRIT</sequence>
<keyword evidence="1 4" id="KW-0808">Transferase</keyword>
<evidence type="ECO:0000256" key="2">
    <source>
        <dbReference type="ARBA" id="ARBA00022777"/>
    </source>
</evidence>
<dbReference type="GO" id="GO:0033786">
    <property type="term" value="F:heptose-1-phosphate adenylyltransferase activity"/>
    <property type="evidence" value="ECO:0007669"/>
    <property type="project" value="TreeGrafter"/>
</dbReference>
<dbReference type="EMBL" id="FOUU01000002">
    <property type="protein sequence ID" value="SFM62151.1"/>
    <property type="molecule type" value="Genomic_DNA"/>
</dbReference>
<feature type="domain" description="Carbohydrate kinase PfkB" evidence="3">
    <location>
        <begin position="20"/>
        <end position="316"/>
    </location>
</feature>
<evidence type="ECO:0000313" key="5">
    <source>
        <dbReference type="Proteomes" id="UP000199611"/>
    </source>
</evidence>
<keyword evidence="5" id="KW-1185">Reference proteome</keyword>
<dbReference type="PANTHER" id="PTHR46969:SF1">
    <property type="entry name" value="BIFUNCTIONAL PROTEIN HLDE"/>
    <property type="match status" value="1"/>
</dbReference>
<dbReference type="GO" id="GO:0005829">
    <property type="term" value="C:cytosol"/>
    <property type="evidence" value="ECO:0007669"/>
    <property type="project" value="TreeGrafter"/>
</dbReference>
<accession>A0A1I4SCU9</accession>
<dbReference type="RefSeq" id="WP_093393780.1">
    <property type="nucleotide sequence ID" value="NZ_FOUU01000002.1"/>
</dbReference>
<dbReference type="Pfam" id="PF00294">
    <property type="entry name" value="PfkB"/>
    <property type="match status" value="1"/>
</dbReference>
<dbReference type="InterPro" id="IPR029056">
    <property type="entry name" value="Ribokinase-like"/>
</dbReference>
<dbReference type="NCBIfam" id="TIGR02198">
    <property type="entry name" value="rfaE_dom_I"/>
    <property type="match status" value="1"/>
</dbReference>
<gene>
    <name evidence="4" type="ORF">SAMN05660836_00886</name>
</gene>
<dbReference type="PANTHER" id="PTHR46969">
    <property type="entry name" value="BIFUNCTIONAL PROTEIN HLDE"/>
    <property type="match status" value="1"/>
</dbReference>
<keyword evidence="2 4" id="KW-0418">Kinase</keyword>
<reference evidence="4 5" key="1">
    <citation type="submission" date="2016-10" db="EMBL/GenBank/DDBJ databases">
        <authorList>
            <person name="de Groot N.N."/>
        </authorList>
    </citation>
    <scope>NUCLEOTIDE SEQUENCE [LARGE SCALE GENOMIC DNA]</scope>
    <source>
        <strain evidence="4 5">DSM 9990</strain>
    </source>
</reference>
<evidence type="ECO:0000259" key="3">
    <source>
        <dbReference type="Pfam" id="PF00294"/>
    </source>
</evidence>
<evidence type="ECO:0000313" key="4">
    <source>
        <dbReference type="EMBL" id="SFM62151.1"/>
    </source>
</evidence>
<evidence type="ECO:0000256" key="1">
    <source>
        <dbReference type="ARBA" id="ARBA00022679"/>
    </source>
</evidence>
<name>A0A1I4SCU9_9BACT</name>
<organism evidence="4 5">
    <name type="scientific">Thermodesulforhabdus norvegica</name>
    <dbReference type="NCBI Taxonomy" id="39841"/>
    <lineage>
        <taxon>Bacteria</taxon>
        <taxon>Pseudomonadati</taxon>
        <taxon>Thermodesulfobacteriota</taxon>
        <taxon>Syntrophobacteria</taxon>
        <taxon>Syntrophobacterales</taxon>
        <taxon>Thermodesulforhabdaceae</taxon>
        <taxon>Thermodesulforhabdus</taxon>
    </lineage>
</organism>
<dbReference type="OrthoDB" id="9802794at2"/>
<dbReference type="InterPro" id="IPR011611">
    <property type="entry name" value="PfkB_dom"/>
</dbReference>
<dbReference type="STRING" id="39841.SAMN05660836_00886"/>
<dbReference type="InterPro" id="IPR011913">
    <property type="entry name" value="RfaE_dom_I"/>
</dbReference>
<dbReference type="CDD" id="cd01172">
    <property type="entry name" value="RfaE_like"/>
    <property type="match status" value="1"/>
</dbReference>
<dbReference type="GO" id="GO:0016773">
    <property type="term" value="F:phosphotransferase activity, alcohol group as acceptor"/>
    <property type="evidence" value="ECO:0007669"/>
    <property type="project" value="InterPro"/>
</dbReference>
<dbReference type="SUPFAM" id="SSF53613">
    <property type="entry name" value="Ribokinase-like"/>
    <property type="match status" value="1"/>
</dbReference>
<protein>
    <submittedName>
        <fullName evidence="4">D-beta-D-heptose 7-phosphate kinase / D-beta-D-heptose 1-phosphate adenosyltransferase</fullName>
    </submittedName>
</protein>